<dbReference type="PANTHER" id="PTHR43082">
    <property type="entry name" value="FERREDOXIN-LIKE"/>
    <property type="match status" value="1"/>
</dbReference>
<dbReference type="Proteomes" id="UP000307956">
    <property type="component" value="Unassembled WGS sequence"/>
</dbReference>
<dbReference type="GO" id="GO:0051536">
    <property type="term" value="F:iron-sulfur cluster binding"/>
    <property type="evidence" value="ECO:0007669"/>
    <property type="project" value="UniProtKB-KW"/>
</dbReference>
<feature type="domain" description="4Fe-4S ferredoxin-type" evidence="7">
    <location>
        <begin position="30"/>
        <end position="62"/>
    </location>
</feature>
<evidence type="ECO:0000256" key="1">
    <source>
        <dbReference type="ARBA" id="ARBA00022448"/>
    </source>
</evidence>
<comment type="caution">
    <text evidence="8">The sequence shown here is derived from an EMBL/GenBank/DDBJ whole genome shotgun (WGS) entry which is preliminary data.</text>
</comment>
<dbReference type="OrthoDB" id="9800260at2"/>
<accession>A0A4S4AX96</accession>
<evidence type="ECO:0000256" key="6">
    <source>
        <dbReference type="PIRNR" id="PIRNR036548"/>
    </source>
</evidence>
<gene>
    <name evidence="8" type="ORF">E6O51_03955</name>
</gene>
<evidence type="ECO:0000256" key="2">
    <source>
        <dbReference type="ARBA" id="ARBA00022723"/>
    </source>
</evidence>
<evidence type="ECO:0000256" key="3">
    <source>
        <dbReference type="ARBA" id="ARBA00022982"/>
    </source>
</evidence>
<dbReference type="InterPro" id="IPR017896">
    <property type="entry name" value="4Fe4S_Fe-S-bd"/>
</dbReference>
<name>A0A4S4AX96_9RHOO</name>
<dbReference type="SUPFAM" id="SSF54862">
    <property type="entry name" value="4Fe-4S ferredoxins"/>
    <property type="match status" value="1"/>
</dbReference>
<dbReference type="EMBL" id="SSOD01000003">
    <property type="protein sequence ID" value="THF63232.1"/>
    <property type="molecule type" value="Genomic_DNA"/>
</dbReference>
<dbReference type="PANTHER" id="PTHR43082:SF3">
    <property type="entry name" value="FERREDOXIN-LIKE PROTEIN YDIT"/>
    <property type="match status" value="1"/>
</dbReference>
<keyword evidence="1 6" id="KW-0813">Transport</keyword>
<evidence type="ECO:0000256" key="4">
    <source>
        <dbReference type="ARBA" id="ARBA00023004"/>
    </source>
</evidence>
<dbReference type="GO" id="GO:0005506">
    <property type="term" value="F:iron ion binding"/>
    <property type="evidence" value="ECO:0007669"/>
    <property type="project" value="UniProtKB-UniRule"/>
</dbReference>
<evidence type="ECO:0000259" key="7">
    <source>
        <dbReference type="PROSITE" id="PS51379"/>
    </source>
</evidence>
<sequence>MNAPAEFALPKVNVEEKLFQDRYRVDVGKPHIKVRDAGVCASCAAKPCTVCCPAGCWSIDEDGGIDLMVDGCLECGTCRLVCDEGNVDWNYPRGGFGILFKFG</sequence>
<comment type="function">
    <text evidence="6">Could be a 3Fe-4S cluster-containing protein.</text>
</comment>
<protein>
    <recommendedName>
        <fullName evidence="6">Ferredoxin-like protein</fullName>
    </recommendedName>
</protein>
<keyword evidence="2 6" id="KW-0479">Metal-binding</keyword>
<dbReference type="PROSITE" id="PS51379">
    <property type="entry name" value="4FE4S_FER_2"/>
    <property type="match status" value="1"/>
</dbReference>
<dbReference type="InterPro" id="IPR012206">
    <property type="entry name" value="Fd_FixX"/>
</dbReference>
<keyword evidence="3 6" id="KW-0249">Electron transport</keyword>
<evidence type="ECO:0000313" key="8">
    <source>
        <dbReference type="EMBL" id="THF63232.1"/>
    </source>
</evidence>
<keyword evidence="5 6" id="KW-0411">Iron-sulfur</keyword>
<dbReference type="PIRSF" id="PIRSF036548">
    <property type="entry name" value="Fdx_FixX"/>
    <property type="match status" value="1"/>
</dbReference>
<reference evidence="8 9" key="1">
    <citation type="submission" date="2019-04" db="EMBL/GenBank/DDBJ databases">
        <title>Azoarcus rhizosphaerae sp. nov. isolated from rhizosphere of Ficus religiosa.</title>
        <authorList>
            <person name="Lin S.-Y."/>
            <person name="Hameed A."/>
            <person name="Hsu Y.-H."/>
            <person name="Young C.-C."/>
        </authorList>
    </citation>
    <scope>NUCLEOTIDE SEQUENCE [LARGE SCALE GENOMIC DNA]</scope>
    <source>
        <strain evidence="8 9">CC-YHH848</strain>
    </source>
</reference>
<dbReference type="Gene3D" id="3.30.70.20">
    <property type="match status" value="1"/>
</dbReference>
<dbReference type="RefSeq" id="WP_136383684.1">
    <property type="nucleotide sequence ID" value="NZ_SSOD01000003.1"/>
</dbReference>
<organism evidence="8 9">
    <name type="scientific">Pseudothauera rhizosphaerae</name>
    <dbReference type="NCBI Taxonomy" id="2565932"/>
    <lineage>
        <taxon>Bacteria</taxon>
        <taxon>Pseudomonadati</taxon>
        <taxon>Pseudomonadota</taxon>
        <taxon>Betaproteobacteria</taxon>
        <taxon>Rhodocyclales</taxon>
        <taxon>Zoogloeaceae</taxon>
        <taxon>Pseudothauera</taxon>
    </lineage>
</organism>
<proteinExistence type="predicted"/>
<dbReference type="AlphaFoldDB" id="A0A4S4AX96"/>
<evidence type="ECO:0000313" key="9">
    <source>
        <dbReference type="Proteomes" id="UP000307956"/>
    </source>
</evidence>
<keyword evidence="4 6" id="KW-0408">Iron</keyword>
<evidence type="ECO:0000256" key="5">
    <source>
        <dbReference type="ARBA" id="ARBA00023014"/>
    </source>
</evidence>
<keyword evidence="9" id="KW-1185">Reference proteome</keyword>